<protein>
    <submittedName>
        <fullName evidence="1">Uncharacterized protein</fullName>
    </submittedName>
</protein>
<accession>A0A382J3K4</accession>
<name>A0A382J3K4_9ZZZZ</name>
<organism evidence="1">
    <name type="scientific">marine metagenome</name>
    <dbReference type="NCBI Taxonomy" id="408172"/>
    <lineage>
        <taxon>unclassified sequences</taxon>
        <taxon>metagenomes</taxon>
        <taxon>ecological metagenomes</taxon>
    </lineage>
</organism>
<evidence type="ECO:0000313" key="1">
    <source>
        <dbReference type="EMBL" id="SVC06456.1"/>
    </source>
</evidence>
<gene>
    <name evidence="1" type="ORF">METZ01_LOCUS259310</name>
</gene>
<proteinExistence type="predicted"/>
<reference evidence="1" key="1">
    <citation type="submission" date="2018-05" db="EMBL/GenBank/DDBJ databases">
        <authorList>
            <person name="Lanie J.A."/>
            <person name="Ng W.-L."/>
            <person name="Kazmierczak K.M."/>
            <person name="Andrzejewski T.M."/>
            <person name="Davidsen T.M."/>
            <person name="Wayne K.J."/>
            <person name="Tettelin H."/>
            <person name="Glass J.I."/>
            <person name="Rusch D."/>
            <person name="Podicherti R."/>
            <person name="Tsui H.-C.T."/>
            <person name="Winkler M.E."/>
        </authorList>
    </citation>
    <scope>NUCLEOTIDE SEQUENCE</scope>
</reference>
<sequence length="61" mass="7033">PDSKTLRRDLEFYITFPFYEKGSGASYVQKLVGDILRVKPFKKVVQFVENLEKSNKGLPPN</sequence>
<feature type="non-terminal residue" evidence="1">
    <location>
        <position position="1"/>
    </location>
</feature>
<dbReference type="AlphaFoldDB" id="A0A382J3K4"/>
<dbReference type="EMBL" id="UINC01071508">
    <property type="protein sequence ID" value="SVC06456.1"/>
    <property type="molecule type" value="Genomic_DNA"/>
</dbReference>